<accession>A0A099KSJ5</accession>
<dbReference type="Proteomes" id="UP000029843">
    <property type="component" value="Unassembled WGS sequence"/>
</dbReference>
<organism evidence="1 2">
    <name type="scientific">Colwellia psychrerythraea</name>
    <name type="common">Vibrio psychroerythus</name>
    <dbReference type="NCBI Taxonomy" id="28229"/>
    <lineage>
        <taxon>Bacteria</taxon>
        <taxon>Pseudomonadati</taxon>
        <taxon>Pseudomonadota</taxon>
        <taxon>Gammaproteobacteria</taxon>
        <taxon>Alteromonadales</taxon>
        <taxon>Colwelliaceae</taxon>
        <taxon>Colwellia</taxon>
    </lineage>
</organism>
<name>A0A099KSJ5_COLPS</name>
<dbReference type="EMBL" id="JQED01000008">
    <property type="protein sequence ID" value="KGJ93744.1"/>
    <property type="molecule type" value="Genomic_DNA"/>
</dbReference>
<comment type="caution">
    <text evidence="1">The sequence shown here is derived from an EMBL/GenBank/DDBJ whole genome shotgun (WGS) entry which is preliminary data.</text>
</comment>
<sequence length="109" mass="12813">MSSVTEKDWKLFRKLQNDLTAKACEVIFIKVEELSKKREGIEHKSYLDLYDLIQAEDAKIAEMFNNPTRNNILMKLVSLKSYGIFTKEQFKMFSQETQDRVASILELRC</sequence>
<dbReference type="PATRIC" id="fig|28229.4.peg.1267"/>
<evidence type="ECO:0000313" key="1">
    <source>
        <dbReference type="EMBL" id="KGJ93744.1"/>
    </source>
</evidence>
<proteinExistence type="predicted"/>
<dbReference type="RefSeq" id="WP_033093021.1">
    <property type="nucleotide sequence ID" value="NZ_JQED01000008.1"/>
</dbReference>
<dbReference type="OrthoDB" id="5877525at2"/>
<gene>
    <name evidence="1" type="ORF">ND2E_2237</name>
</gene>
<evidence type="ECO:0000313" key="2">
    <source>
        <dbReference type="Proteomes" id="UP000029843"/>
    </source>
</evidence>
<protein>
    <submittedName>
        <fullName evidence="1">Uncharacterized protein</fullName>
    </submittedName>
</protein>
<reference evidence="1 2" key="1">
    <citation type="submission" date="2014-08" db="EMBL/GenBank/DDBJ databases">
        <title>Genomic and Phenotypic Diversity of Colwellia psychrerythraea strains from Disparate Marine Basins.</title>
        <authorList>
            <person name="Techtmann S.M."/>
            <person name="Stelling S.C."/>
            <person name="Utturkar S.M."/>
            <person name="Alshibli N."/>
            <person name="Harris A."/>
            <person name="Brown S.D."/>
            <person name="Hazen T.C."/>
        </authorList>
    </citation>
    <scope>NUCLEOTIDE SEQUENCE [LARGE SCALE GENOMIC DNA]</scope>
    <source>
        <strain evidence="1 2">ND2E</strain>
    </source>
</reference>
<dbReference type="AlphaFoldDB" id="A0A099KSJ5"/>